<feature type="non-terminal residue" evidence="1">
    <location>
        <position position="1"/>
    </location>
</feature>
<name>A0A382S943_9ZZZZ</name>
<evidence type="ECO:0000313" key="1">
    <source>
        <dbReference type="EMBL" id="SVD06386.1"/>
    </source>
</evidence>
<proteinExistence type="predicted"/>
<reference evidence="1" key="1">
    <citation type="submission" date="2018-05" db="EMBL/GenBank/DDBJ databases">
        <authorList>
            <person name="Lanie J.A."/>
            <person name="Ng W.-L."/>
            <person name="Kazmierczak K.M."/>
            <person name="Andrzejewski T.M."/>
            <person name="Davidsen T.M."/>
            <person name="Wayne K.J."/>
            <person name="Tettelin H."/>
            <person name="Glass J.I."/>
            <person name="Rusch D."/>
            <person name="Podicherti R."/>
            <person name="Tsui H.-C.T."/>
            <person name="Winkler M.E."/>
        </authorList>
    </citation>
    <scope>NUCLEOTIDE SEQUENCE</scope>
</reference>
<feature type="non-terminal residue" evidence="1">
    <location>
        <position position="61"/>
    </location>
</feature>
<dbReference type="AlphaFoldDB" id="A0A382S943"/>
<sequence length="61" mass="6794">VNAFIRHNGAAIREISLYMGAYFVYVLPKGLVHSDTRAEGLVNGEIRQTILHGWVSVILAR</sequence>
<dbReference type="EMBL" id="UINC01127337">
    <property type="protein sequence ID" value="SVD06386.1"/>
    <property type="molecule type" value="Genomic_DNA"/>
</dbReference>
<accession>A0A382S943</accession>
<organism evidence="1">
    <name type="scientific">marine metagenome</name>
    <dbReference type="NCBI Taxonomy" id="408172"/>
    <lineage>
        <taxon>unclassified sequences</taxon>
        <taxon>metagenomes</taxon>
        <taxon>ecological metagenomes</taxon>
    </lineage>
</organism>
<gene>
    <name evidence="1" type="ORF">METZ01_LOCUS359240</name>
</gene>
<protein>
    <submittedName>
        <fullName evidence="1">Uncharacterized protein</fullName>
    </submittedName>
</protein>